<protein>
    <submittedName>
        <fullName evidence="2">DUF427 domain-containing protein</fullName>
    </submittedName>
</protein>
<accession>A0ABW2TWM3</accession>
<comment type="caution">
    <text evidence="2">The sequence shown here is derived from an EMBL/GenBank/DDBJ whole genome shotgun (WGS) entry which is preliminary data.</text>
</comment>
<sequence>MATATWNGEVIAESDDTVIVEGNHYFPIDSVHQHYLRPSETHTVCPWKGTASYYTLHVNGEDNTDAAWFYPEPKKEAAQIRGRVAFWRGVEISG</sequence>
<proteinExistence type="predicted"/>
<dbReference type="InterPro" id="IPR038694">
    <property type="entry name" value="DUF427_sf"/>
</dbReference>
<name>A0ABW2TWM3_9PSEU</name>
<keyword evidence="3" id="KW-1185">Reference proteome</keyword>
<dbReference type="Proteomes" id="UP001596512">
    <property type="component" value="Unassembled WGS sequence"/>
</dbReference>
<dbReference type="EMBL" id="JBHTEY010000004">
    <property type="protein sequence ID" value="MFC7618277.1"/>
    <property type="molecule type" value="Genomic_DNA"/>
</dbReference>
<evidence type="ECO:0000313" key="3">
    <source>
        <dbReference type="Proteomes" id="UP001596512"/>
    </source>
</evidence>
<dbReference type="Pfam" id="PF04248">
    <property type="entry name" value="NTP_transf_9"/>
    <property type="match status" value="1"/>
</dbReference>
<evidence type="ECO:0000259" key="1">
    <source>
        <dbReference type="Pfam" id="PF04248"/>
    </source>
</evidence>
<gene>
    <name evidence="2" type="ORF">ACFQV2_37790</name>
</gene>
<dbReference type="Gene3D" id="2.170.150.40">
    <property type="entry name" value="Domain of unknown function (DUF427)"/>
    <property type="match status" value="1"/>
</dbReference>
<reference evidence="3" key="1">
    <citation type="journal article" date="2019" name="Int. J. Syst. Evol. Microbiol.">
        <title>The Global Catalogue of Microorganisms (GCM) 10K type strain sequencing project: providing services to taxonomists for standard genome sequencing and annotation.</title>
        <authorList>
            <consortium name="The Broad Institute Genomics Platform"/>
            <consortium name="The Broad Institute Genome Sequencing Center for Infectious Disease"/>
            <person name="Wu L."/>
            <person name="Ma J."/>
        </authorList>
    </citation>
    <scope>NUCLEOTIDE SEQUENCE [LARGE SCALE GENOMIC DNA]</scope>
    <source>
        <strain evidence="3">JCM 17695</strain>
    </source>
</reference>
<dbReference type="PANTHER" id="PTHR34310:SF5">
    <property type="entry name" value="DUF427 DOMAIN PROTEIN (AFU_ORTHOLOGUE AFUA_3G02220)"/>
    <property type="match status" value="1"/>
</dbReference>
<organism evidence="2 3">
    <name type="scientific">Actinokineospora soli</name>
    <dbReference type="NCBI Taxonomy" id="1048753"/>
    <lineage>
        <taxon>Bacteria</taxon>
        <taxon>Bacillati</taxon>
        <taxon>Actinomycetota</taxon>
        <taxon>Actinomycetes</taxon>
        <taxon>Pseudonocardiales</taxon>
        <taxon>Pseudonocardiaceae</taxon>
        <taxon>Actinokineospora</taxon>
    </lineage>
</organism>
<dbReference type="InterPro" id="IPR007361">
    <property type="entry name" value="DUF427"/>
</dbReference>
<evidence type="ECO:0000313" key="2">
    <source>
        <dbReference type="EMBL" id="MFC7618277.1"/>
    </source>
</evidence>
<feature type="domain" description="DUF427" evidence="1">
    <location>
        <begin position="3"/>
        <end position="88"/>
    </location>
</feature>
<dbReference type="PANTHER" id="PTHR34310">
    <property type="entry name" value="DUF427 DOMAIN PROTEIN (AFU_ORTHOLOGUE AFUA_3G02220)"/>
    <property type="match status" value="1"/>
</dbReference>